<dbReference type="InterPro" id="IPR003594">
    <property type="entry name" value="HATPase_dom"/>
</dbReference>
<dbReference type="Pfam" id="PF08448">
    <property type="entry name" value="PAS_4"/>
    <property type="match status" value="1"/>
</dbReference>
<organism evidence="12 13">
    <name type="scientific">Rubinisphaera brasiliensis (strain ATCC 49424 / DSM 5305 / JCM 21570 / IAM 15109 / NBRC 103401 / IFAM 1448)</name>
    <name type="common">Planctomyces brasiliensis</name>
    <dbReference type="NCBI Taxonomy" id="756272"/>
    <lineage>
        <taxon>Bacteria</taxon>
        <taxon>Pseudomonadati</taxon>
        <taxon>Planctomycetota</taxon>
        <taxon>Planctomycetia</taxon>
        <taxon>Planctomycetales</taxon>
        <taxon>Planctomycetaceae</taxon>
        <taxon>Rubinisphaera</taxon>
    </lineage>
</organism>
<evidence type="ECO:0000313" key="12">
    <source>
        <dbReference type="EMBL" id="ADY58405.1"/>
    </source>
</evidence>
<dbReference type="PANTHER" id="PTHR43547">
    <property type="entry name" value="TWO-COMPONENT HISTIDINE KINASE"/>
    <property type="match status" value="1"/>
</dbReference>
<dbReference type="FunFam" id="3.30.450.20:FF:000099">
    <property type="entry name" value="Sensory box sensor histidine kinase"/>
    <property type="match status" value="1"/>
</dbReference>
<dbReference type="Pfam" id="PF08447">
    <property type="entry name" value="PAS_3"/>
    <property type="match status" value="1"/>
</dbReference>
<evidence type="ECO:0000256" key="1">
    <source>
        <dbReference type="ARBA" id="ARBA00000085"/>
    </source>
</evidence>
<dbReference type="EMBL" id="CP002546">
    <property type="protein sequence ID" value="ADY58405.1"/>
    <property type="molecule type" value="Genomic_DNA"/>
</dbReference>
<dbReference type="FunFam" id="1.10.287.130:FF:000001">
    <property type="entry name" value="Two-component sensor histidine kinase"/>
    <property type="match status" value="1"/>
</dbReference>
<comment type="catalytic activity">
    <reaction evidence="1">
        <text>ATP + protein L-histidine = ADP + protein N-phospho-L-histidine.</text>
        <dbReference type="EC" id="2.7.13.3"/>
    </reaction>
</comment>
<keyword evidence="6" id="KW-0902">Two-component regulatory system</keyword>
<reference evidence="13" key="1">
    <citation type="submission" date="2011-02" db="EMBL/GenBank/DDBJ databases">
        <title>The complete genome of Planctomyces brasiliensis DSM 5305.</title>
        <authorList>
            <person name="Lucas S."/>
            <person name="Copeland A."/>
            <person name="Lapidus A."/>
            <person name="Bruce D."/>
            <person name="Goodwin L."/>
            <person name="Pitluck S."/>
            <person name="Kyrpides N."/>
            <person name="Mavromatis K."/>
            <person name="Pagani I."/>
            <person name="Ivanova N."/>
            <person name="Ovchinnikova G."/>
            <person name="Lu M."/>
            <person name="Detter J.C."/>
            <person name="Han C."/>
            <person name="Land M."/>
            <person name="Hauser L."/>
            <person name="Markowitz V."/>
            <person name="Cheng J.-F."/>
            <person name="Hugenholtz P."/>
            <person name="Woyke T."/>
            <person name="Wu D."/>
            <person name="Tindall B."/>
            <person name="Pomrenke H.G."/>
            <person name="Brambilla E."/>
            <person name="Klenk H.-P."/>
            <person name="Eisen J.A."/>
        </authorList>
    </citation>
    <scope>NUCLEOTIDE SEQUENCE [LARGE SCALE GENOMIC DNA]</scope>
    <source>
        <strain evidence="13">ATCC 49424 / DSM 5305 / JCM 21570 / NBRC 103401 / IFAM 1448</strain>
    </source>
</reference>
<dbReference type="EC" id="2.7.13.3" evidence="2"/>
<feature type="domain" description="Histidine kinase" evidence="9">
    <location>
        <begin position="411"/>
        <end position="629"/>
    </location>
</feature>
<dbReference type="KEGG" id="pbs:Plabr_0781"/>
<dbReference type="InterPro" id="IPR004358">
    <property type="entry name" value="Sig_transdc_His_kin-like_C"/>
</dbReference>
<dbReference type="PROSITE" id="PS50109">
    <property type="entry name" value="HIS_KIN"/>
    <property type="match status" value="1"/>
</dbReference>
<dbReference type="GO" id="GO:0006355">
    <property type="term" value="P:regulation of DNA-templated transcription"/>
    <property type="evidence" value="ECO:0007669"/>
    <property type="project" value="InterPro"/>
</dbReference>
<keyword evidence="4" id="KW-0808">Transferase</keyword>
<evidence type="ECO:0000256" key="5">
    <source>
        <dbReference type="ARBA" id="ARBA00022777"/>
    </source>
</evidence>
<evidence type="ECO:0000313" key="13">
    <source>
        <dbReference type="Proteomes" id="UP000006860"/>
    </source>
</evidence>
<dbReference type="SUPFAM" id="SSF47384">
    <property type="entry name" value="Homodimeric domain of signal transducing histidine kinase"/>
    <property type="match status" value="1"/>
</dbReference>
<dbReference type="InterPro" id="IPR005467">
    <property type="entry name" value="His_kinase_dom"/>
</dbReference>
<dbReference type="Pfam" id="PF02518">
    <property type="entry name" value="HATPase_c"/>
    <property type="match status" value="1"/>
</dbReference>
<dbReference type="HOGENOM" id="CLU_000445_114_71_0"/>
<dbReference type="InterPro" id="IPR013767">
    <property type="entry name" value="PAS_fold"/>
</dbReference>
<dbReference type="Proteomes" id="UP000006860">
    <property type="component" value="Chromosome"/>
</dbReference>
<dbReference type="FunFam" id="3.30.565.10:FF:000006">
    <property type="entry name" value="Sensor histidine kinase WalK"/>
    <property type="match status" value="1"/>
</dbReference>
<dbReference type="SMART" id="SM00091">
    <property type="entry name" value="PAS"/>
    <property type="match status" value="3"/>
</dbReference>
<dbReference type="InterPro" id="IPR036890">
    <property type="entry name" value="HATPase_C_sf"/>
</dbReference>
<feature type="domain" description="PAS" evidence="10">
    <location>
        <begin position="269"/>
        <end position="339"/>
    </location>
</feature>
<dbReference type="InterPro" id="IPR000014">
    <property type="entry name" value="PAS"/>
</dbReference>
<dbReference type="SMART" id="SM00387">
    <property type="entry name" value="HATPase_c"/>
    <property type="match status" value="1"/>
</dbReference>
<keyword evidence="3" id="KW-0597">Phosphoprotein</keyword>
<dbReference type="PRINTS" id="PR00344">
    <property type="entry name" value="BCTRLSENSOR"/>
</dbReference>
<feature type="domain" description="PAC" evidence="11">
    <location>
        <begin position="214"/>
        <end position="266"/>
    </location>
</feature>
<feature type="domain" description="PAS" evidence="10">
    <location>
        <begin position="142"/>
        <end position="208"/>
    </location>
</feature>
<dbReference type="SUPFAM" id="SSF55785">
    <property type="entry name" value="PYP-like sensor domain (PAS domain)"/>
    <property type="match status" value="3"/>
</dbReference>
<evidence type="ECO:0000256" key="3">
    <source>
        <dbReference type="ARBA" id="ARBA00022553"/>
    </source>
</evidence>
<dbReference type="SMART" id="SM00086">
    <property type="entry name" value="PAC"/>
    <property type="match status" value="3"/>
</dbReference>
<name>F0SGX0_RUBBR</name>
<proteinExistence type="predicted"/>
<accession>F0SGX0</accession>
<evidence type="ECO:0000259" key="11">
    <source>
        <dbReference type="PROSITE" id="PS50113"/>
    </source>
</evidence>
<dbReference type="Pfam" id="PF00512">
    <property type="entry name" value="HisKA"/>
    <property type="match status" value="1"/>
</dbReference>
<evidence type="ECO:0000256" key="8">
    <source>
        <dbReference type="SAM" id="MobiDB-lite"/>
    </source>
</evidence>
<dbReference type="Gene3D" id="1.10.287.130">
    <property type="match status" value="1"/>
</dbReference>
<evidence type="ECO:0000259" key="9">
    <source>
        <dbReference type="PROSITE" id="PS50109"/>
    </source>
</evidence>
<keyword evidence="5 12" id="KW-0418">Kinase</keyword>
<protein>
    <recommendedName>
        <fullName evidence="2">histidine kinase</fullName>
        <ecNumber evidence="2">2.7.13.3</ecNumber>
    </recommendedName>
</protein>
<dbReference type="STRING" id="756272.Plabr_0781"/>
<dbReference type="eggNOG" id="COG2205">
    <property type="taxonomic scope" value="Bacteria"/>
</dbReference>
<dbReference type="InterPro" id="IPR013655">
    <property type="entry name" value="PAS_fold_3"/>
</dbReference>
<evidence type="ECO:0000259" key="10">
    <source>
        <dbReference type="PROSITE" id="PS50112"/>
    </source>
</evidence>
<dbReference type="InterPro" id="IPR003661">
    <property type="entry name" value="HisK_dim/P_dom"/>
</dbReference>
<feature type="compositionally biased region" description="Polar residues" evidence="8">
    <location>
        <begin position="612"/>
        <end position="634"/>
    </location>
</feature>
<dbReference type="Pfam" id="PF00989">
    <property type="entry name" value="PAS"/>
    <property type="match status" value="1"/>
</dbReference>
<dbReference type="GO" id="GO:0000155">
    <property type="term" value="F:phosphorelay sensor kinase activity"/>
    <property type="evidence" value="ECO:0007669"/>
    <property type="project" value="InterPro"/>
</dbReference>
<dbReference type="SUPFAM" id="SSF55874">
    <property type="entry name" value="ATPase domain of HSP90 chaperone/DNA topoisomerase II/histidine kinase"/>
    <property type="match status" value="1"/>
</dbReference>
<dbReference type="InterPro" id="IPR001610">
    <property type="entry name" value="PAC"/>
</dbReference>
<dbReference type="InterPro" id="IPR035965">
    <property type="entry name" value="PAS-like_dom_sf"/>
</dbReference>
<keyword evidence="13" id="KW-1185">Reference proteome</keyword>
<evidence type="ECO:0000256" key="2">
    <source>
        <dbReference type="ARBA" id="ARBA00012438"/>
    </source>
</evidence>
<dbReference type="RefSeq" id="WP_013627145.1">
    <property type="nucleotide sequence ID" value="NC_015174.1"/>
</dbReference>
<dbReference type="eggNOG" id="COG3829">
    <property type="taxonomic scope" value="Bacteria"/>
</dbReference>
<keyword evidence="7" id="KW-0472">Membrane</keyword>
<evidence type="ECO:0000256" key="4">
    <source>
        <dbReference type="ARBA" id="ARBA00022679"/>
    </source>
</evidence>
<dbReference type="PROSITE" id="PS50113">
    <property type="entry name" value="PAC"/>
    <property type="match status" value="2"/>
</dbReference>
<evidence type="ECO:0000256" key="7">
    <source>
        <dbReference type="ARBA" id="ARBA00023136"/>
    </source>
</evidence>
<dbReference type="InterPro" id="IPR036097">
    <property type="entry name" value="HisK_dim/P_sf"/>
</dbReference>
<sequence>MAKTVTSQLRSLSRSAANPAEPFRLLAESIPQLVWTALPDGRLDYTNRRWIEYTGMTAEESRGWSWKEALHPDDRLQCLDQWTTAVDQLVPMKMETRMLSADGSSRWFLVQAEPIFDQEQRPICWFGTCTDIHEQRTKQRLIEQRCQRLVEAAHDGIWEIGLDGRTLFANKRMAEMLGCSLDDLLERNVYDFIFEDDLDTAREHSLRRRSGISETFEWRWRRADGREQWTLAASSPLVDASGHITGSVGVFTDSTAHRNKNVSAADAARRRLLEDVVDSVEAPVYAKDLQGRYIFSNRHHTKIRGGVQNEVLGARPDQFFGSELADALSANDRRVVEAGHSMSFRELVPADGQVREFVSLKTPLRDADGQIHGVFGISTPQPETTRVNEQILTTLSDLSLANQRKDEFLAMLAHELRNPLAPIRTGIELLRIAADDPEVLQETIEVMDQQSRQLVTLVDDLLDVSRIARGKIDLRHDLINLADVIDQAVTASRPLLDDANHEFHVELPDCPLQVQGDSRRLVQVVSNLLNNAAKYTPRGGRVDLIVQPEPNRIGIAIRDTGIGIPEHMRERIFELFTQVDERQHDRYSGLGIGLTLVRTLVHLHNGEIQVHSDGQGQGSTFTVLLPNAGSNSSPDPAAIENR</sequence>
<dbReference type="InterPro" id="IPR000700">
    <property type="entry name" value="PAS-assoc_C"/>
</dbReference>
<dbReference type="NCBIfam" id="TIGR00229">
    <property type="entry name" value="sensory_box"/>
    <property type="match status" value="3"/>
</dbReference>
<dbReference type="Gene3D" id="3.30.565.10">
    <property type="entry name" value="Histidine kinase-like ATPase, C-terminal domain"/>
    <property type="match status" value="1"/>
</dbReference>
<dbReference type="CDD" id="cd00130">
    <property type="entry name" value="PAS"/>
    <property type="match status" value="2"/>
</dbReference>
<dbReference type="CDD" id="cd00082">
    <property type="entry name" value="HisKA"/>
    <property type="match status" value="1"/>
</dbReference>
<dbReference type="AlphaFoldDB" id="F0SGX0"/>
<dbReference type="PANTHER" id="PTHR43547:SF2">
    <property type="entry name" value="HYBRID SIGNAL TRANSDUCTION HISTIDINE KINASE C"/>
    <property type="match status" value="1"/>
</dbReference>
<feature type="region of interest" description="Disordered" evidence="8">
    <location>
        <begin position="611"/>
        <end position="642"/>
    </location>
</feature>
<gene>
    <name evidence="12" type="ordered locus">Plabr_0781</name>
</gene>
<evidence type="ECO:0000256" key="6">
    <source>
        <dbReference type="ARBA" id="ARBA00023012"/>
    </source>
</evidence>
<dbReference type="SMART" id="SM00388">
    <property type="entry name" value="HisKA"/>
    <property type="match status" value="1"/>
</dbReference>
<feature type="domain" description="PAS" evidence="10">
    <location>
        <begin position="19"/>
        <end position="75"/>
    </location>
</feature>
<dbReference type="OrthoDB" id="3272385at2"/>
<feature type="domain" description="PAC" evidence="11">
    <location>
        <begin position="92"/>
        <end position="144"/>
    </location>
</feature>
<dbReference type="PROSITE" id="PS50112">
    <property type="entry name" value="PAS"/>
    <property type="match status" value="3"/>
</dbReference>
<dbReference type="Gene3D" id="3.30.450.20">
    <property type="entry name" value="PAS domain"/>
    <property type="match status" value="3"/>
</dbReference>
<dbReference type="InterPro" id="IPR013656">
    <property type="entry name" value="PAS_4"/>
</dbReference>